<dbReference type="RefSeq" id="WP_379057772.1">
    <property type="nucleotide sequence ID" value="NZ_JBHTKB010000002.1"/>
</dbReference>
<dbReference type="InterPro" id="IPR011704">
    <property type="entry name" value="ATPase_dyneun-rel_AAA"/>
</dbReference>
<evidence type="ECO:0000313" key="2">
    <source>
        <dbReference type="EMBL" id="MFD0914189.1"/>
    </source>
</evidence>
<feature type="domain" description="ATPase dynein-related AAA" evidence="1">
    <location>
        <begin position="732"/>
        <end position="810"/>
    </location>
</feature>
<gene>
    <name evidence="2" type="ORF">ACFQ1Z_11570</name>
</gene>
<accession>A0ABW3FBQ4</accession>
<organism evidence="2 3">
    <name type="scientific">Methylophilus luteus</name>
    <dbReference type="NCBI Taxonomy" id="640108"/>
    <lineage>
        <taxon>Bacteria</taxon>
        <taxon>Pseudomonadati</taxon>
        <taxon>Pseudomonadota</taxon>
        <taxon>Betaproteobacteria</taxon>
        <taxon>Nitrosomonadales</taxon>
        <taxon>Methylophilaceae</taxon>
        <taxon>Methylophilus</taxon>
    </lineage>
</organism>
<proteinExistence type="predicted"/>
<sequence>MASIIERQALWDQFLKRWPIANLEMLTLQEYCQAGNTDVFIFWMESKTSILGSMWGGSAFKFGVYSRKDQSEKVEGSGKSYNEQYAWYTKYGDNAEKAFEIVRSHIVAIAKAAQNGDLEQIEKIDIGTAFKWKIAFLYQNQNRPSILPIYKSEYLRIITESTEKRMSIMNRQIMQEINDRNVLEYGDELWSTLEPKLKTELSPSEAKAYLDQSESFGSIKAPTKYIAGYQHKLEQRHQLALTLDNQKTTIYFNPGNWIQSIESQLQEVIYYTAEKSRSSNIAANAPQLAVGNPMIKAVVPNMSALIAVIEAYEKIDSSDTKLTNKSNSLPTDSEIRTMPPLNQILFGPPGTGKTYATIDEALRILDKNFLTTNQNNRDALKKRFDELEAGGHIRFVTFHQSFSYEDFVEGLRAENDPDGNLRYEVKEGVFKEICDSAAAKVTKQAETHIELTGRKIWKMSLGNTQGEDAYIYEDCIENGYALLGWGGLTDFSNCKNREDVYQEFLKSGHKVNKDDYAVRAVSTFLLKLKVGDLIVVSDGNTKFRAIGEITSQYRSISREAQEDLYGQCRNVKWLRVYKPSLPSNQLMHNQFSQMTLYQLHNSSIDLKALAALLNVATPPNYRLISDIYQVNELIGNYKVAKITEDLIELTKPNGSTLPIGMSLLKALAEYVRNGKISIEDIRNKAVFDKVPDSSLEKFLVNGYNNILPYLVSKLVSNKILDPNLNAGHLENNRKVLIIDEINRGNISRIFGELITLIEPSKREGADEALKITLPYSKKPFMVPGNVFIIGTMNTADRSLSGLDIALRRRFIFKEMPPQPELLKNTFVEGVNVGDILEVMNERIEVLFDREHCLGHAYFMPLRKENTLPKLSLIFRSQILPLLQEYFFEDWERIAWILNDQNKSSNQAFVQNSNNNLSGLFGNTAEMLQNLDKRWHINEAAFNNIESYKGILGVAN</sequence>
<dbReference type="Proteomes" id="UP001597128">
    <property type="component" value="Unassembled WGS sequence"/>
</dbReference>
<dbReference type="InterPro" id="IPR052934">
    <property type="entry name" value="Methyl-DNA_Rec/Restrict_Enz"/>
</dbReference>
<dbReference type="PANTHER" id="PTHR37291">
    <property type="entry name" value="5-METHYLCYTOSINE-SPECIFIC RESTRICTION ENZYME B"/>
    <property type="match status" value="1"/>
</dbReference>
<keyword evidence="3" id="KW-1185">Reference proteome</keyword>
<name>A0ABW3FBQ4_9PROT</name>
<comment type="caution">
    <text evidence="2">The sequence shown here is derived from an EMBL/GenBank/DDBJ whole genome shotgun (WGS) entry which is preliminary data.</text>
</comment>
<evidence type="ECO:0000259" key="1">
    <source>
        <dbReference type="Pfam" id="PF07728"/>
    </source>
</evidence>
<protein>
    <submittedName>
        <fullName evidence="2">AAA family ATPase</fullName>
    </submittedName>
</protein>
<dbReference type="SUPFAM" id="SSF52540">
    <property type="entry name" value="P-loop containing nucleoside triphosphate hydrolases"/>
    <property type="match status" value="1"/>
</dbReference>
<dbReference type="Gene3D" id="3.40.50.300">
    <property type="entry name" value="P-loop containing nucleotide triphosphate hydrolases"/>
    <property type="match status" value="1"/>
</dbReference>
<evidence type="ECO:0000313" key="3">
    <source>
        <dbReference type="Proteomes" id="UP001597128"/>
    </source>
</evidence>
<dbReference type="Pfam" id="PF07728">
    <property type="entry name" value="AAA_5"/>
    <property type="match status" value="1"/>
</dbReference>
<dbReference type="EMBL" id="JBHTKB010000002">
    <property type="protein sequence ID" value="MFD0914189.1"/>
    <property type="molecule type" value="Genomic_DNA"/>
</dbReference>
<dbReference type="PANTHER" id="PTHR37291:SF1">
    <property type="entry name" value="TYPE IV METHYL-DIRECTED RESTRICTION ENZYME ECOKMCRB SUBUNIT"/>
    <property type="match status" value="1"/>
</dbReference>
<dbReference type="InterPro" id="IPR027417">
    <property type="entry name" value="P-loop_NTPase"/>
</dbReference>
<reference evidence="3" key="1">
    <citation type="journal article" date="2019" name="Int. J. Syst. Evol. Microbiol.">
        <title>The Global Catalogue of Microorganisms (GCM) 10K type strain sequencing project: providing services to taxonomists for standard genome sequencing and annotation.</title>
        <authorList>
            <consortium name="The Broad Institute Genomics Platform"/>
            <consortium name="The Broad Institute Genome Sequencing Center for Infectious Disease"/>
            <person name="Wu L."/>
            <person name="Ma J."/>
        </authorList>
    </citation>
    <scope>NUCLEOTIDE SEQUENCE [LARGE SCALE GENOMIC DNA]</scope>
    <source>
        <strain evidence="3">CCUG 58412</strain>
    </source>
</reference>